<dbReference type="Pfam" id="PF17940">
    <property type="entry name" value="TetR_C_31"/>
    <property type="match status" value="1"/>
</dbReference>
<dbReference type="AlphaFoldDB" id="A0AAC9PU83"/>
<name>A0AAC9PU83_9PSEU</name>
<dbReference type="InterPro" id="IPR001647">
    <property type="entry name" value="HTH_TetR"/>
</dbReference>
<dbReference type="Proteomes" id="UP000185511">
    <property type="component" value="Chromosome"/>
</dbReference>
<dbReference type="EMBL" id="CP016076">
    <property type="protein sequence ID" value="APU16837.1"/>
    <property type="molecule type" value="Genomic_DNA"/>
</dbReference>
<protein>
    <submittedName>
        <fullName evidence="4">Transcriptional regulator, TetR family</fullName>
    </submittedName>
</protein>
<dbReference type="PROSITE" id="PS50977">
    <property type="entry name" value="HTH_TETR_2"/>
    <property type="match status" value="1"/>
</dbReference>
<sequence length="200" mass="21797">MPVTSTTRNRPRRQRAADAAIEVIAEDGLRGLTHRAVDAKAGLPVGSTSSCFRTRLALLSGVLDRLVELDEAWAEQIPTTGWSVATAEDQARIVDVYTDLLAHWLGPARSRTLARMELYLDAMRRSELSTELEAASRRFVVRAAAGMREVGVTEPEEAARVLLAGLDGILYSALARPFLGGAERAGLRRSVEVMLRGFVP</sequence>
<dbReference type="InterPro" id="IPR009057">
    <property type="entry name" value="Homeodomain-like_sf"/>
</dbReference>
<keyword evidence="1 2" id="KW-0238">DNA-binding</keyword>
<dbReference type="GO" id="GO:0003677">
    <property type="term" value="F:DNA binding"/>
    <property type="evidence" value="ECO:0007669"/>
    <property type="project" value="UniProtKB-UniRule"/>
</dbReference>
<feature type="domain" description="HTH tetR-type" evidence="3">
    <location>
        <begin position="10"/>
        <end position="70"/>
    </location>
</feature>
<gene>
    <name evidence="4" type="ORF">UA74_24095</name>
</gene>
<accession>A0AAC9PU83</accession>
<dbReference type="InterPro" id="IPR041583">
    <property type="entry name" value="TetR_C_31"/>
</dbReference>
<feature type="DNA-binding region" description="H-T-H motif" evidence="2">
    <location>
        <begin position="33"/>
        <end position="52"/>
    </location>
</feature>
<evidence type="ECO:0000313" key="4">
    <source>
        <dbReference type="EMBL" id="APU16837.1"/>
    </source>
</evidence>
<dbReference type="KEGG" id="acad:UA74_24095"/>
<keyword evidence="5" id="KW-1185">Reference proteome</keyword>
<evidence type="ECO:0000313" key="5">
    <source>
        <dbReference type="Proteomes" id="UP000185511"/>
    </source>
</evidence>
<organism evidence="4 5">
    <name type="scientific">Actinoalloteichus fjordicus</name>
    <dbReference type="NCBI Taxonomy" id="1612552"/>
    <lineage>
        <taxon>Bacteria</taxon>
        <taxon>Bacillati</taxon>
        <taxon>Actinomycetota</taxon>
        <taxon>Actinomycetes</taxon>
        <taxon>Pseudonocardiales</taxon>
        <taxon>Pseudonocardiaceae</taxon>
        <taxon>Actinoalloteichus</taxon>
    </lineage>
</organism>
<dbReference type="Gene3D" id="1.10.357.10">
    <property type="entry name" value="Tetracycline Repressor, domain 2"/>
    <property type="match status" value="1"/>
</dbReference>
<reference evidence="5" key="1">
    <citation type="submission" date="2016-06" db="EMBL/GenBank/DDBJ databases">
        <title>Complete genome sequence of Actinoalloteichus fjordicus DSM 46855 (=ADI127-17), type strain of the new species Actinoalloteichus fjordicus.</title>
        <authorList>
            <person name="Ruckert C."/>
            <person name="Nouioui I."/>
            <person name="Willmese J."/>
            <person name="van Wezel G."/>
            <person name="Klenk H.-P."/>
            <person name="Kalinowski J."/>
            <person name="Zotchev S.B."/>
        </authorList>
    </citation>
    <scope>NUCLEOTIDE SEQUENCE [LARGE SCALE GENOMIC DNA]</scope>
    <source>
        <strain evidence="5">ADI127-7</strain>
    </source>
</reference>
<evidence type="ECO:0000256" key="2">
    <source>
        <dbReference type="PROSITE-ProRule" id="PRU00335"/>
    </source>
</evidence>
<proteinExistence type="predicted"/>
<evidence type="ECO:0000256" key="1">
    <source>
        <dbReference type="ARBA" id="ARBA00023125"/>
    </source>
</evidence>
<dbReference type="SUPFAM" id="SSF46689">
    <property type="entry name" value="Homeodomain-like"/>
    <property type="match status" value="1"/>
</dbReference>
<evidence type="ECO:0000259" key="3">
    <source>
        <dbReference type="PROSITE" id="PS50977"/>
    </source>
</evidence>